<dbReference type="PANTHER" id="PTHR38340:SF1">
    <property type="entry name" value="S-LAYER PROTEIN"/>
    <property type="match status" value="1"/>
</dbReference>
<protein>
    <submittedName>
        <fullName evidence="6">Cadherin-like domain-containing protein</fullName>
    </submittedName>
</protein>
<gene>
    <name evidence="6" type="ORF">OMW55_11825</name>
</gene>
<dbReference type="PROSITE" id="PS00330">
    <property type="entry name" value="HEMOLYSIN_CALCIUM"/>
    <property type="match status" value="2"/>
</dbReference>
<dbReference type="Gene3D" id="2.150.10.10">
    <property type="entry name" value="Serralysin-like metalloprotease, C-terminal"/>
    <property type="match status" value="3"/>
</dbReference>
<dbReference type="InterPro" id="IPR041690">
    <property type="entry name" value="Cadherin_5"/>
</dbReference>
<feature type="region of interest" description="Disordered" evidence="3">
    <location>
        <begin position="1"/>
        <end position="28"/>
    </location>
</feature>
<feature type="domain" description="Cadherin-like" evidence="5">
    <location>
        <begin position="360"/>
        <end position="448"/>
    </location>
</feature>
<dbReference type="NCBIfam" id="TIGR01965">
    <property type="entry name" value="VCBS_repeat"/>
    <property type="match status" value="2"/>
</dbReference>
<dbReference type="Pfam" id="PF17892">
    <property type="entry name" value="Cadherin_5"/>
    <property type="match status" value="2"/>
</dbReference>
<keyword evidence="2" id="KW-0964">Secreted</keyword>
<dbReference type="PANTHER" id="PTHR38340">
    <property type="entry name" value="S-LAYER PROTEIN"/>
    <property type="match status" value="1"/>
</dbReference>
<dbReference type="InterPro" id="IPR050557">
    <property type="entry name" value="RTX_toxin/Mannuronan_C5-epim"/>
</dbReference>
<dbReference type="PRINTS" id="PR00313">
    <property type="entry name" value="CABNDNGRPT"/>
</dbReference>
<comment type="subcellular location">
    <subcellularLocation>
        <location evidence="1">Secreted</location>
    </subcellularLocation>
</comment>
<feature type="domain" description="Cadherin-like" evidence="5">
    <location>
        <begin position="266"/>
        <end position="353"/>
    </location>
</feature>
<organism evidence="6 7">
    <name type="scientific">Sphingomonas arvum</name>
    <dbReference type="NCBI Taxonomy" id="2992113"/>
    <lineage>
        <taxon>Bacteria</taxon>
        <taxon>Pseudomonadati</taxon>
        <taxon>Pseudomonadota</taxon>
        <taxon>Alphaproteobacteria</taxon>
        <taxon>Sphingomonadales</taxon>
        <taxon>Sphingomonadaceae</taxon>
        <taxon>Sphingomonas</taxon>
    </lineage>
</organism>
<dbReference type="Pfam" id="PF17803">
    <property type="entry name" value="Cadherin_4"/>
    <property type="match status" value="1"/>
</dbReference>
<dbReference type="Gene3D" id="2.60.40.3440">
    <property type="match status" value="1"/>
</dbReference>
<reference evidence="6 7" key="1">
    <citation type="submission" date="2022-10" db="EMBL/GenBank/DDBJ databases">
        <title>Sphingomonas sp.</title>
        <authorList>
            <person name="Jin C."/>
        </authorList>
    </citation>
    <scope>NUCLEOTIDE SEQUENCE [LARGE SCALE GENOMIC DNA]</scope>
    <source>
        <strain evidence="6 7">BN140010</strain>
    </source>
</reference>
<evidence type="ECO:0000259" key="5">
    <source>
        <dbReference type="Pfam" id="PF17892"/>
    </source>
</evidence>
<evidence type="ECO:0000313" key="7">
    <source>
        <dbReference type="Proteomes" id="UP001526246"/>
    </source>
</evidence>
<dbReference type="RefSeq" id="WP_264883362.1">
    <property type="nucleotide sequence ID" value="NZ_JAPDOB010000002.1"/>
</dbReference>
<proteinExistence type="predicted"/>
<dbReference type="InterPro" id="IPR011049">
    <property type="entry name" value="Serralysin-like_metalloprot_C"/>
</dbReference>
<evidence type="ECO:0000256" key="3">
    <source>
        <dbReference type="SAM" id="MobiDB-lite"/>
    </source>
</evidence>
<dbReference type="Gene3D" id="2.60.40.10">
    <property type="entry name" value="Immunoglobulins"/>
    <property type="match status" value="1"/>
</dbReference>
<accession>A0ABT3JHI1</accession>
<name>A0ABT3JHI1_9SPHN</name>
<dbReference type="InterPro" id="IPR040853">
    <property type="entry name" value="RapA2_cadherin-like"/>
</dbReference>
<feature type="domain" description="RapA2 cadherin-like" evidence="4">
    <location>
        <begin position="454"/>
        <end position="517"/>
    </location>
</feature>
<dbReference type="SUPFAM" id="SSF51120">
    <property type="entry name" value="beta-Roll"/>
    <property type="match status" value="3"/>
</dbReference>
<evidence type="ECO:0000259" key="4">
    <source>
        <dbReference type="Pfam" id="PF17803"/>
    </source>
</evidence>
<evidence type="ECO:0000313" key="6">
    <source>
        <dbReference type="EMBL" id="MCW3798494.1"/>
    </source>
</evidence>
<dbReference type="EMBL" id="JAPDOB010000002">
    <property type="protein sequence ID" value="MCW3798494.1"/>
    <property type="molecule type" value="Genomic_DNA"/>
</dbReference>
<comment type="caution">
    <text evidence="6">The sequence shown here is derived from an EMBL/GenBank/DDBJ whole genome shotgun (WGS) entry which is preliminary data.</text>
</comment>
<dbReference type="InterPro" id="IPR010221">
    <property type="entry name" value="VCBS_dom"/>
</dbReference>
<dbReference type="InterPro" id="IPR013783">
    <property type="entry name" value="Ig-like_fold"/>
</dbReference>
<evidence type="ECO:0000256" key="1">
    <source>
        <dbReference type="ARBA" id="ARBA00004613"/>
    </source>
</evidence>
<sequence>MNGSSYDEVIWGDSKNNTDTSSNGADILNGGGGNGADIIAGDEGADTLYGDRGGDKFVYNWHHGDANGDSAAVNGAWSALSGDWIKDFNSVEGDKLDLSGFNGHLTGANAPSMLQWSGNGPSAWGVWVGAGPLAGDKIVYADLDGDKIADVAIRVTGNIGDKDILGTNHGPVAGNDVNSVLEDATVTGTVAGNDSDQDGNTLTYSIVGNAPVGLTLNTNGTYSFDADSYDALKAGETKDVVATTYQVADGKGGVATANLTIIITGVNDAPTGSAITLADGTEDTAKSFTVADLLAGWTDVDKDALSVKNVTVDHGTLSFDAGTYTFHPDANYNGPVTVSYQVSDGTADVSTTAGFNLAAVNDAPTGSAITLADGTEDTAKSFTVADLLAGWTDVDKDTLAVTNVTVDHGTLAYNPATSTYTFTPDANYNGPIVVSYKVSDGTASVDTKAGFSLAAVADPSVFGGTATGSVTEDSPVITATGALTVSDPNGPASFVAQSNVSGTYGSFSINAAGAWIYTLNNSLPATNALNDGQSPVEKFTVTSSDGTTTFVSVTVIGHTDVVWTTPAVFTGAGDPNDFDTAGPGPVAPGPVIVTDDPGNSTIIGSNAADMIMAGNGNDQVYGYAGNDEIWGQVGADNALWGQAGDDKLYGGQGADTIYGGSGNDVIYGFEPPASLEPNNDGGDLLFGGSGSDTIYGQTGADVIVGGFGADLLSGGGGADIFRYLSNKDTGDTITDFSQAQGDKIDFDAFNYGANAYLGAVSGGGAVGAGQFGWQQVGTNTLIYADTDGKAGADLVITLTGHVNLVAADFLI</sequence>
<dbReference type="InterPro" id="IPR001343">
    <property type="entry name" value="Hemolysn_Ca-bd"/>
</dbReference>
<keyword evidence="7" id="KW-1185">Reference proteome</keyword>
<dbReference type="Pfam" id="PF00353">
    <property type="entry name" value="HemolysinCabind"/>
    <property type="match status" value="4"/>
</dbReference>
<dbReference type="Pfam" id="PF17963">
    <property type="entry name" value="Big_9"/>
    <property type="match status" value="1"/>
</dbReference>
<dbReference type="NCBIfam" id="NF012211">
    <property type="entry name" value="tand_rpt_95"/>
    <property type="match status" value="3"/>
</dbReference>
<dbReference type="InterPro" id="IPR018511">
    <property type="entry name" value="Hemolysin-typ_Ca-bd_CS"/>
</dbReference>
<dbReference type="Proteomes" id="UP001526246">
    <property type="component" value="Unassembled WGS sequence"/>
</dbReference>
<evidence type="ECO:0000256" key="2">
    <source>
        <dbReference type="ARBA" id="ARBA00022525"/>
    </source>
</evidence>